<reference evidence="1" key="1">
    <citation type="submission" date="2020-03" db="EMBL/GenBank/DDBJ databases">
        <title>Castanea mollissima Vanexum genome sequencing.</title>
        <authorList>
            <person name="Staton M."/>
        </authorList>
    </citation>
    <scope>NUCLEOTIDE SEQUENCE</scope>
    <source>
        <tissue evidence="1">Leaf</tissue>
    </source>
</reference>
<dbReference type="GO" id="GO:0009507">
    <property type="term" value="C:chloroplast"/>
    <property type="evidence" value="ECO:0007669"/>
    <property type="project" value="TreeGrafter"/>
</dbReference>
<accession>A0A8J4RRZ7</accession>
<organism evidence="1 2">
    <name type="scientific">Castanea mollissima</name>
    <name type="common">Chinese chestnut</name>
    <dbReference type="NCBI Taxonomy" id="60419"/>
    <lineage>
        <taxon>Eukaryota</taxon>
        <taxon>Viridiplantae</taxon>
        <taxon>Streptophyta</taxon>
        <taxon>Embryophyta</taxon>
        <taxon>Tracheophyta</taxon>
        <taxon>Spermatophyta</taxon>
        <taxon>Magnoliopsida</taxon>
        <taxon>eudicotyledons</taxon>
        <taxon>Gunneridae</taxon>
        <taxon>Pentapetalae</taxon>
        <taxon>rosids</taxon>
        <taxon>fabids</taxon>
        <taxon>Fagales</taxon>
        <taxon>Fagaceae</taxon>
        <taxon>Castanea</taxon>
    </lineage>
</organism>
<dbReference type="PANTHER" id="PTHR36398">
    <property type="entry name" value="PLASMA MEMBRANE FUSION PROTEIN"/>
    <property type="match status" value="1"/>
</dbReference>
<keyword evidence="2" id="KW-1185">Reference proteome</keyword>
<dbReference type="PANTHER" id="PTHR36398:SF1">
    <property type="entry name" value="PLASMA MEMBRANE FUSION PROTEIN"/>
    <property type="match status" value="1"/>
</dbReference>
<dbReference type="AlphaFoldDB" id="A0A8J4RRZ7"/>
<dbReference type="OrthoDB" id="1895912at2759"/>
<dbReference type="Proteomes" id="UP000737018">
    <property type="component" value="Unassembled WGS sequence"/>
</dbReference>
<evidence type="ECO:0000313" key="2">
    <source>
        <dbReference type="Proteomes" id="UP000737018"/>
    </source>
</evidence>
<protein>
    <submittedName>
        <fullName evidence="1">Uncharacterized protein</fullName>
    </submittedName>
</protein>
<proteinExistence type="predicted"/>
<name>A0A8J4RRZ7_9ROSI</name>
<gene>
    <name evidence="1" type="ORF">CMV_004892</name>
</gene>
<dbReference type="EMBL" id="JRKL02000420">
    <property type="protein sequence ID" value="KAF3971523.1"/>
    <property type="molecule type" value="Genomic_DNA"/>
</dbReference>
<sequence length="299" mass="33323">MTPAVLSALSQTNSPSTLNGLIPFPPKSQNSKQNIFLKNKISRRDIASLSFSLIALSPIAPASAFSIGISGPKDWLKEQKRKSSRFILAPIDASREILRSVYLSLTARDSEYTNKDLEEIQELLRSAARDCVPQERNSLVNFQASTGVEVCTFRLIVKNAASLLDKKDPVKLEAEAMLNDLIRSFTSLNGLASETDIQLSSNREKVAVALMDTISVLDKFEQGVKECSASFICWTWNLEDDESKILVMKCYYWKEVDVSFLRLRSSISGHSVWTQFEFPITSALGANERLQMVVTVMGQ</sequence>
<comment type="caution">
    <text evidence="1">The sequence shown here is derived from an EMBL/GenBank/DDBJ whole genome shotgun (WGS) entry which is preliminary data.</text>
</comment>
<evidence type="ECO:0000313" key="1">
    <source>
        <dbReference type="EMBL" id="KAF3971523.1"/>
    </source>
</evidence>